<sequence length="79" mass="9260">MIDLKANNTKSWFEDHKRAYTEYVMKPAQSLVSELSDFILAIDPYLETSSAVGKTISRIYQGFDQLKDLYHYLYKIKSM</sequence>
<organism evidence="1 2">
    <name type="scientific">Paenibacillus cisolokensis</name>
    <dbReference type="NCBI Taxonomy" id="1658519"/>
    <lineage>
        <taxon>Bacteria</taxon>
        <taxon>Bacillati</taxon>
        <taxon>Bacillota</taxon>
        <taxon>Bacilli</taxon>
        <taxon>Bacillales</taxon>
        <taxon>Paenibacillaceae</taxon>
        <taxon>Paenibacillus</taxon>
    </lineage>
</organism>
<name>A0ABQ4N3N2_9BACL</name>
<accession>A0ABQ4N3N2</accession>
<reference evidence="1 2" key="1">
    <citation type="submission" date="2021-04" db="EMBL/GenBank/DDBJ databases">
        <title>Draft genome sequence of Paenibacillus cisolokensis, LC2-13A.</title>
        <authorList>
            <person name="Uke A."/>
            <person name="Chhe C."/>
            <person name="Baramee S."/>
            <person name="Kosugi A."/>
        </authorList>
    </citation>
    <scope>NUCLEOTIDE SEQUENCE [LARGE SCALE GENOMIC DNA]</scope>
    <source>
        <strain evidence="1 2">LC2-13A</strain>
    </source>
</reference>
<dbReference type="EMBL" id="BOVJ01000038">
    <property type="protein sequence ID" value="GIQ62566.1"/>
    <property type="molecule type" value="Genomic_DNA"/>
</dbReference>
<gene>
    <name evidence="1" type="ORF">PACILC2_11340</name>
</gene>
<evidence type="ECO:0000313" key="2">
    <source>
        <dbReference type="Proteomes" id="UP000680304"/>
    </source>
</evidence>
<keyword evidence="2" id="KW-1185">Reference proteome</keyword>
<dbReference type="InterPro" id="IPR012808">
    <property type="entry name" value="CHP02453"/>
</dbReference>
<comment type="caution">
    <text evidence="1">The sequence shown here is derived from an EMBL/GenBank/DDBJ whole genome shotgun (WGS) entry which is preliminary data.</text>
</comment>
<evidence type="ECO:0000313" key="1">
    <source>
        <dbReference type="EMBL" id="GIQ62566.1"/>
    </source>
</evidence>
<proteinExistence type="predicted"/>
<dbReference type="Pfam" id="PF09365">
    <property type="entry name" value="DUF2461"/>
    <property type="match status" value="1"/>
</dbReference>
<evidence type="ECO:0008006" key="3">
    <source>
        <dbReference type="Google" id="ProtNLM"/>
    </source>
</evidence>
<dbReference type="Proteomes" id="UP000680304">
    <property type="component" value="Unassembled WGS sequence"/>
</dbReference>
<protein>
    <recommendedName>
        <fullName evidence="3">DUF2461 family protein</fullName>
    </recommendedName>
</protein>